<gene>
    <name evidence="1" type="ORF">CA54_36790</name>
</gene>
<reference evidence="1 2" key="1">
    <citation type="submission" date="2019-02" db="EMBL/GenBank/DDBJ databases">
        <title>Deep-cultivation of Planctomycetes and their phenomic and genomic characterization uncovers novel biology.</title>
        <authorList>
            <person name="Wiegand S."/>
            <person name="Jogler M."/>
            <person name="Boedeker C."/>
            <person name="Pinto D."/>
            <person name="Vollmers J."/>
            <person name="Rivas-Marin E."/>
            <person name="Kohn T."/>
            <person name="Peeters S.H."/>
            <person name="Heuer A."/>
            <person name="Rast P."/>
            <person name="Oberbeckmann S."/>
            <person name="Bunk B."/>
            <person name="Jeske O."/>
            <person name="Meyerdierks A."/>
            <person name="Storesund J.E."/>
            <person name="Kallscheuer N."/>
            <person name="Luecker S."/>
            <person name="Lage O.M."/>
            <person name="Pohl T."/>
            <person name="Merkel B.J."/>
            <person name="Hornburger P."/>
            <person name="Mueller R.-W."/>
            <person name="Bruemmer F."/>
            <person name="Labrenz M."/>
            <person name="Spormann A.M."/>
            <person name="Op Den Camp H."/>
            <person name="Overmann J."/>
            <person name="Amann R."/>
            <person name="Jetten M.S.M."/>
            <person name="Mascher T."/>
            <person name="Medema M.H."/>
            <person name="Devos D.P."/>
            <person name="Kaster A.-K."/>
            <person name="Ovreas L."/>
            <person name="Rohde M."/>
            <person name="Galperin M.Y."/>
            <person name="Jogler C."/>
        </authorList>
    </citation>
    <scope>NUCLEOTIDE SEQUENCE [LARGE SCALE GENOMIC DNA]</scope>
    <source>
        <strain evidence="1 2">CA54</strain>
    </source>
</reference>
<sequence>MQPRQQRAEMLLFGIGIEMLAGPAKPINLLQFLHGDCDPSWNLTGRADLRFPIPDGYSESSASLLAVVVTEIGTYSHL</sequence>
<dbReference type="Proteomes" id="UP000320735">
    <property type="component" value="Unassembled WGS sequence"/>
</dbReference>
<dbReference type="EMBL" id="SJPP01000001">
    <property type="protein sequence ID" value="TWU14810.1"/>
    <property type="molecule type" value="Genomic_DNA"/>
</dbReference>
<name>A0A5C6BRF9_9PLAN</name>
<dbReference type="AlphaFoldDB" id="A0A5C6BRF9"/>
<accession>A0A5C6BRF9</accession>
<evidence type="ECO:0000313" key="1">
    <source>
        <dbReference type="EMBL" id="TWU14810.1"/>
    </source>
</evidence>
<comment type="caution">
    <text evidence="1">The sequence shown here is derived from an EMBL/GenBank/DDBJ whole genome shotgun (WGS) entry which is preliminary data.</text>
</comment>
<proteinExistence type="predicted"/>
<protein>
    <submittedName>
        <fullName evidence="1">Uncharacterized protein</fullName>
    </submittedName>
</protein>
<evidence type="ECO:0000313" key="2">
    <source>
        <dbReference type="Proteomes" id="UP000320735"/>
    </source>
</evidence>
<keyword evidence="2" id="KW-1185">Reference proteome</keyword>
<organism evidence="1 2">
    <name type="scientific">Symmachiella macrocystis</name>
    <dbReference type="NCBI Taxonomy" id="2527985"/>
    <lineage>
        <taxon>Bacteria</taxon>
        <taxon>Pseudomonadati</taxon>
        <taxon>Planctomycetota</taxon>
        <taxon>Planctomycetia</taxon>
        <taxon>Planctomycetales</taxon>
        <taxon>Planctomycetaceae</taxon>
        <taxon>Symmachiella</taxon>
    </lineage>
</organism>